<dbReference type="PROSITE" id="PS51257">
    <property type="entry name" value="PROKAR_LIPOPROTEIN"/>
    <property type="match status" value="1"/>
</dbReference>
<evidence type="ECO:0000313" key="2">
    <source>
        <dbReference type="EMBL" id="MCQ4079548.1"/>
    </source>
</evidence>
<reference evidence="2" key="1">
    <citation type="submission" date="2022-06" db="EMBL/GenBank/DDBJ databases">
        <title>Draft genome sequence of Streptomyces sp. RB6PN25 isolated from peat swamp forest in Thailand.</title>
        <authorList>
            <person name="Duangmal K."/>
            <person name="Klaysubun C."/>
        </authorList>
    </citation>
    <scope>NUCLEOTIDE SEQUENCE</scope>
    <source>
        <strain evidence="2">RB6PN25</strain>
    </source>
</reference>
<dbReference type="RefSeq" id="WP_255918392.1">
    <property type="nucleotide sequence ID" value="NZ_JANFNG010000001.1"/>
</dbReference>
<keyword evidence="1" id="KW-0812">Transmembrane</keyword>
<protein>
    <submittedName>
        <fullName evidence="2">Uncharacterized protein</fullName>
    </submittedName>
</protein>
<comment type="caution">
    <text evidence="2">The sequence shown here is derived from an EMBL/GenBank/DDBJ whole genome shotgun (WGS) entry which is preliminary data.</text>
</comment>
<evidence type="ECO:0000256" key="1">
    <source>
        <dbReference type="SAM" id="Phobius"/>
    </source>
</evidence>
<evidence type="ECO:0000313" key="3">
    <source>
        <dbReference type="Proteomes" id="UP001057702"/>
    </source>
</evidence>
<keyword evidence="1" id="KW-0472">Membrane</keyword>
<dbReference type="EMBL" id="JANFNG010000001">
    <property type="protein sequence ID" value="MCQ4079548.1"/>
    <property type="molecule type" value="Genomic_DNA"/>
</dbReference>
<sequence>MGRYRQLGKIEAEDTAQVITAVSGLVTASGGACGGVAALLMARNTRRSDRQPTPPAAE</sequence>
<proteinExistence type="predicted"/>
<name>A0ABT1PPD5_9ACTN</name>
<gene>
    <name evidence="2" type="ORF">NGB36_02760</name>
</gene>
<feature type="transmembrane region" description="Helical" evidence="1">
    <location>
        <begin position="20"/>
        <end position="42"/>
    </location>
</feature>
<organism evidence="2 3">
    <name type="scientific">Streptomyces humicola</name>
    <dbReference type="NCBI Taxonomy" id="2953240"/>
    <lineage>
        <taxon>Bacteria</taxon>
        <taxon>Bacillati</taxon>
        <taxon>Actinomycetota</taxon>
        <taxon>Actinomycetes</taxon>
        <taxon>Kitasatosporales</taxon>
        <taxon>Streptomycetaceae</taxon>
        <taxon>Streptomyces</taxon>
    </lineage>
</organism>
<accession>A0ABT1PPD5</accession>
<keyword evidence="3" id="KW-1185">Reference proteome</keyword>
<keyword evidence="1" id="KW-1133">Transmembrane helix</keyword>
<dbReference type="Proteomes" id="UP001057702">
    <property type="component" value="Unassembled WGS sequence"/>
</dbReference>